<evidence type="ECO:0000256" key="1">
    <source>
        <dbReference type="SAM" id="MobiDB-lite"/>
    </source>
</evidence>
<feature type="signal peptide" evidence="2">
    <location>
        <begin position="1"/>
        <end position="16"/>
    </location>
</feature>
<proteinExistence type="predicted"/>
<dbReference type="EMBL" id="KQ965739">
    <property type="protein sequence ID" value="KXS19163.1"/>
    <property type="molecule type" value="Genomic_DNA"/>
</dbReference>
<keyword evidence="2" id="KW-0732">Signal</keyword>
<keyword evidence="4" id="KW-1185">Reference proteome</keyword>
<dbReference type="Proteomes" id="UP000070544">
    <property type="component" value="Unassembled WGS sequence"/>
</dbReference>
<accession>A0A139ARL4</accession>
<name>A0A139ARL4_GONPJ</name>
<dbReference type="AlphaFoldDB" id="A0A139ARL4"/>
<evidence type="ECO:0000313" key="4">
    <source>
        <dbReference type="Proteomes" id="UP000070544"/>
    </source>
</evidence>
<protein>
    <submittedName>
        <fullName evidence="3">Uncharacterized protein</fullName>
    </submittedName>
</protein>
<organism evidence="3 4">
    <name type="scientific">Gonapodya prolifera (strain JEL478)</name>
    <name type="common">Monoblepharis prolifera</name>
    <dbReference type="NCBI Taxonomy" id="1344416"/>
    <lineage>
        <taxon>Eukaryota</taxon>
        <taxon>Fungi</taxon>
        <taxon>Fungi incertae sedis</taxon>
        <taxon>Chytridiomycota</taxon>
        <taxon>Chytridiomycota incertae sedis</taxon>
        <taxon>Monoblepharidomycetes</taxon>
        <taxon>Monoblepharidales</taxon>
        <taxon>Gonapodyaceae</taxon>
        <taxon>Gonapodya</taxon>
    </lineage>
</organism>
<evidence type="ECO:0000313" key="3">
    <source>
        <dbReference type="EMBL" id="KXS19163.1"/>
    </source>
</evidence>
<reference evidence="3 4" key="1">
    <citation type="journal article" date="2015" name="Genome Biol. Evol.">
        <title>Phylogenomic analyses indicate that early fungi evolved digesting cell walls of algal ancestors of land plants.</title>
        <authorList>
            <person name="Chang Y."/>
            <person name="Wang S."/>
            <person name="Sekimoto S."/>
            <person name="Aerts A.L."/>
            <person name="Choi C."/>
            <person name="Clum A."/>
            <person name="LaButti K.M."/>
            <person name="Lindquist E.A."/>
            <person name="Yee Ngan C."/>
            <person name="Ohm R.A."/>
            <person name="Salamov A.A."/>
            <person name="Grigoriev I.V."/>
            <person name="Spatafora J.W."/>
            <person name="Berbee M.L."/>
        </authorList>
    </citation>
    <scope>NUCLEOTIDE SEQUENCE [LARGE SCALE GENOMIC DNA]</scope>
    <source>
        <strain evidence="3 4">JEL478</strain>
    </source>
</reference>
<sequence length="179" mass="18800">MTSTLAAALFGGLARSALISVDLSLGTISLDLPLNLKGLLCLLENPGSTQPKGQGGSEAGGSTSTGAGAPQSAGNAVNVCAMKECTDGAAAILVSLNKLVNNNLEDPDVSAAVRTNVSAVLGPLENWDNDSNYNDASEEVMLRTWVKRQMVLTVHHFIGWLDRMWSRNQMTANKQNLCG</sequence>
<feature type="chain" id="PRO_5007296358" evidence="2">
    <location>
        <begin position="17"/>
        <end position="179"/>
    </location>
</feature>
<evidence type="ECO:0000256" key="2">
    <source>
        <dbReference type="SAM" id="SignalP"/>
    </source>
</evidence>
<feature type="region of interest" description="Disordered" evidence="1">
    <location>
        <begin position="49"/>
        <end position="68"/>
    </location>
</feature>
<gene>
    <name evidence="3" type="ORF">M427DRAFT_41998</name>
</gene>